<feature type="binding site" evidence="15">
    <location>
        <begin position="14"/>
        <end position="17"/>
    </location>
    <ligand>
        <name>NADP(+)</name>
        <dbReference type="ChEBI" id="CHEBI:58349"/>
    </ligand>
</feature>
<evidence type="ECO:0000256" key="3">
    <source>
        <dbReference type="ARBA" id="ARBA00005097"/>
    </source>
</evidence>
<feature type="binding site" evidence="15">
    <location>
        <begin position="161"/>
        <end position="162"/>
    </location>
    <ligand>
        <name>NADP(+)</name>
        <dbReference type="ChEBI" id="CHEBI:58349"/>
    </ligand>
</feature>
<proteinExistence type="inferred from homology"/>
<keyword evidence="9 15" id="KW-0521">NADP</keyword>
<comment type="pathway">
    <text evidence="2 15">Amino-acid biosynthesis; L-lysine biosynthesis via DAP pathway; (S)-tetrahydrodipicolinate from L-aspartate: step 2/4.</text>
</comment>
<dbReference type="GO" id="GO:0050661">
    <property type="term" value="F:NADP binding"/>
    <property type="evidence" value="ECO:0007669"/>
    <property type="project" value="UniProtKB-UniRule"/>
</dbReference>
<accession>T2G821</accession>
<keyword evidence="13 15" id="KW-0486">Methionine biosynthesis</keyword>
<keyword evidence="11 15" id="KW-0560">Oxidoreductase</keyword>
<evidence type="ECO:0000256" key="8">
    <source>
        <dbReference type="ARBA" id="ARBA00022697"/>
    </source>
</evidence>
<dbReference type="HOGENOM" id="CLU_049966_0_1_7"/>
<dbReference type="GO" id="GO:0009097">
    <property type="term" value="P:isoleucine biosynthetic process"/>
    <property type="evidence" value="ECO:0007669"/>
    <property type="project" value="UniProtKB-UniRule"/>
</dbReference>
<evidence type="ECO:0000256" key="12">
    <source>
        <dbReference type="ARBA" id="ARBA00023154"/>
    </source>
</evidence>
<dbReference type="EC" id="1.2.1.11" evidence="6 15"/>
<dbReference type="Proteomes" id="UP000016587">
    <property type="component" value="Chromosome"/>
</dbReference>
<dbReference type="Gene3D" id="3.30.360.10">
    <property type="entry name" value="Dihydrodipicolinate Reductase, domain 2"/>
    <property type="match status" value="1"/>
</dbReference>
<evidence type="ECO:0000256" key="2">
    <source>
        <dbReference type="ARBA" id="ARBA00005076"/>
    </source>
</evidence>
<reference evidence="18 19" key="1">
    <citation type="journal article" date="2013" name="J. Bacteriol.">
        <title>Roles of HynAB and Ech, the only two hydrogenases found in the model sulfate reducer Desulfovibrio gigas.</title>
        <authorList>
            <person name="Morais-Silva F.O."/>
            <person name="Santos C.I."/>
            <person name="Rodrigues R."/>
            <person name="Pereira I.A."/>
            <person name="Rodrigues-Pousada C."/>
        </authorList>
    </citation>
    <scope>NUCLEOTIDE SEQUENCE [LARGE SCALE GENOMIC DNA]</scope>
    <source>
        <strain evidence="19">ATCC 19364 / DSM 1382 / NCIMB 9332 / VKM B-1759</strain>
    </source>
</reference>
<dbReference type="Pfam" id="PF01118">
    <property type="entry name" value="Semialdhyde_dh"/>
    <property type="match status" value="1"/>
</dbReference>
<dbReference type="SMART" id="SM00859">
    <property type="entry name" value="Semialdhyde_dh"/>
    <property type="match status" value="1"/>
</dbReference>
<evidence type="ECO:0000256" key="13">
    <source>
        <dbReference type="ARBA" id="ARBA00023167"/>
    </source>
</evidence>
<comment type="caution">
    <text evidence="15">Lacks conserved residue(s) required for the propagation of feature annotation.</text>
</comment>
<dbReference type="UniPathway" id="UPA00051">
    <property type="reaction ID" value="UER00464"/>
</dbReference>
<dbReference type="GO" id="GO:0004073">
    <property type="term" value="F:aspartate-semialdehyde dehydrogenase activity"/>
    <property type="evidence" value="ECO:0007669"/>
    <property type="project" value="UniProtKB-UniRule"/>
</dbReference>
<evidence type="ECO:0000256" key="7">
    <source>
        <dbReference type="ARBA" id="ARBA00022605"/>
    </source>
</evidence>
<dbReference type="KEGG" id="dgg:DGI_0412"/>
<comment type="similarity">
    <text evidence="4 15">Belongs to the aspartate-semialdehyde dehydrogenase family.</text>
</comment>
<dbReference type="OrthoDB" id="9805684at2"/>
<feature type="binding site" evidence="15">
    <location>
        <begin position="42"/>
        <end position="43"/>
    </location>
    <ligand>
        <name>NADP(+)</name>
        <dbReference type="ChEBI" id="CHEBI:58349"/>
    </ligand>
</feature>
<evidence type="ECO:0000313" key="18">
    <source>
        <dbReference type="EMBL" id="AGW12329.1"/>
    </source>
</evidence>
<evidence type="ECO:0000256" key="14">
    <source>
        <dbReference type="ARBA" id="ARBA00047891"/>
    </source>
</evidence>
<dbReference type="EMBL" id="CP006585">
    <property type="protein sequence ID" value="AGW12329.1"/>
    <property type="molecule type" value="Genomic_DNA"/>
</dbReference>
<feature type="active site" description="Acyl-thioester intermediate" evidence="15 16">
    <location>
        <position position="131"/>
    </location>
</feature>
<comment type="subunit">
    <text evidence="5 15">Homodimer.</text>
</comment>
<dbReference type="PIRSF" id="PIRSF000148">
    <property type="entry name" value="ASA_dh"/>
    <property type="match status" value="1"/>
</dbReference>
<dbReference type="GO" id="GO:0051287">
    <property type="term" value="F:NAD binding"/>
    <property type="evidence" value="ECO:0007669"/>
    <property type="project" value="InterPro"/>
</dbReference>
<dbReference type="NCBIfam" id="TIGR01296">
    <property type="entry name" value="asd_B"/>
    <property type="match status" value="1"/>
</dbReference>
<dbReference type="InterPro" id="IPR012080">
    <property type="entry name" value="Asp_semialdehyde_DH"/>
</dbReference>
<dbReference type="GO" id="GO:0071266">
    <property type="term" value="P:'de novo' L-methionine biosynthetic process"/>
    <property type="evidence" value="ECO:0007669"/>
    <property type="project" value="UniProtKB-UniRule"/>
</dbReference>
<comment type="catalytic activity">
    <reaction evidence="14 15">
        <text>L-aspartate 4-semialdehyde + phosphate + NADP(+) = 4-phospho-L-aspartate + NADPH + H(+)</text>
        <dbReference type="Rhea" id="RHEA:24284"/>
        <dbReference type="ChEBI" id="CHEBI:15378"/>
        <dbReference type="ChEBI" id="CHEBI:43474"/>
        <dbReference type="ChEBI" id="CHEBI:57535"/>
        <dbReference type="ChEBI" id="CHEBI:57783"/>
        <dbReference type="ChEBI" id="CHEBI:58349"/>
        <dbReference type="ChEBI" id="CHEBI:537519"/>
        <dbReference type="EC" id="1.2.1.11"/>
    </reaction>
</comment>
<evidence type="ECO:0000259" key="17">
    <source>
        <dbReference type="SMART" id="SM00859"/>
    </source>
</evidence>
<dbReference type="Gene3D" id="3.40.50.720">
    <property type="entry name" value="NAD(P)-binding Rossmann-like Domain"/>
    <property type="match status" value="1"/>
</dbReference>
<dbReference type="GO" id="GO:0009089">
    <property type="term" value="P:lysine biosynthetic process via diaminopimelate"/>
    <property type="evidence" value="ECO:0007669"/>
    <property type="project" value="UniProtKB-UniRule"/>
</dbReference>
<dbReference type="CDD" id="cd18131">
    <property type="entry name" value="ASADH_C_bac_euk_like"/>
    <property type="match status" value="1"/>
</dbReference>
<keyword evidence="12 15" id="KW-0457">Lysine biosynthesis</keyword>
<reference evidence="19" key="2">
    <citation type="submission" date="2013-07" db="EMBL/GenBank/DDBJ databases">
        <authorList>
            <person name="Morais-Silva F.O."/>
            <person name="Rezende A.M."/>
            <person name="Pimentel C."/>
            <person name="Resende D.M."/>
            <person name="Santos C.I."/>
            <person name="Clemente C."/>
            <person name="de Oliveira L.M."/>
            <person name="da Silva S.M."/>
            <person name="Costa D.A."/>
            <person name="Varela-Raposo A."/>
            <person name="Horacio E.C.A."/>
            <person name="Matos M."/>
            <person name="Flores O."/>
            <person name="Ruiz J.C."/>
            <person name="Rodrigues-Pousada C."/>
        </authorList>
    </citation>
    <scope>NUCLEOTIDE SEQUENCE [LARGE SCALE GENOMIC DNA]</scope>
    <source>
        <strain evidence="19">ATCC 19364 / DSM 1382 / NCIMB 9332 / VKM B-1759</strain>
    </source>
</reference>
<dbReference type="InterPro" id="IPR000534">
    <property type="entry name" value="Semialdehyde_DH_NAD-bd"/>
</dbReference>
<evidence type="ECO:0000256" key="1">
    <source>
        <dbReference type="ARBA" id="ARBA00005021"/>
    </source>
</evidence>
<evidence type="ECO:0000256" key="16">
    <source>
        <dbReference type="PIRSR" id="PIRSR000148-1"/>
    </source>
</evidence>
<dbReference type="PANTHER" id="PTHR46278">
    <property type="entry name" value="DEHYDROGENASE, PUTATIVE-RELATED"/>
    <property type="match status" value="1"/>
</dbReference>
<feature type="binding site" evidence="15">
    <location>
        <position position="102"/>
    </location>
    <ligand>
        <name>phosphate</name>
        <dbReference type="ChEBI" id="CHEBI:43474"/>
    </ligand>
</feature>
<feature type="active site" description="Proton acceptor" evidence="15 16">
    <location>
        <position position="244"/>
    </location>
</feature>
<comment type="function">
    <text evidence="15">Catalyzes the NADPH-dependent formation of L-aspartate-semialdehyde (L-ASA) by the reductive dephosphorylation of L-aspartyl-4-phosphate.</text>
</comment>
<gene>
    <name evidence="15" type="primary">asd</name>
    <name evidence="18" type="ORF">DGI_0412</name>
</gene>
<keyword evidence="8 15" id="KW-0791">Threonine biosynthesis</keyword>
<dbReference type="AlphaFoldDB" id="T2G821"/>
<feature type="domain" description="Semialdehyde dehydrogenase NAD-binding" evidence="17">
    <location>
        <begin position="7"/>
        <end position="122"/>
    </location>
</feature>
<dbReference type="GO" id="GO:0009088">
    <property type="term" value="P:threonine biosynthetic process"/>
    <property type="evidence" value="ECO:0007669"/>
    <property type="project" value="UniProtKB-UniRule"/>
</dbReference>
<dbReference type="NCBIfam" id="NF011456">
    <property type="entry name" value="PRK14874.1"/>
    <property type="match status" value="1"/>
</dbReference>
<dbReference type="PATRIC" id="fig|1121448.10.peg.410"/>
<evidence type="ECO:0000256" key="4">
    <source>
        <dbReference type="ARBA" id="ARBA00010584"/>
    </source>
</evidence>
<dbReference type="PANTHER" id="PTHR46278:SF2">
    <property type="entry name" value="ASPARTATE-SEMIALDEHYDE DEHYDROGENASE"/>
    <property type="match status" value="1"/>
</dbReference>
<name>T2G821_MEGG1</name>
<dbReference type="HAMAP" id="MF_02121">
    <property type="entry name" value="ASADH"/>
    <property type="match status" value="1"/>
</dbReference>
<feature type="binding site" evidence="15">
    <location>
        <position position="158"/>
    </location>
    <ligand>
        <name>substrate</name>
    </ligand>
</feature>
<keyword evidence="19" id="KW-1185">Reference proteome</keyword>
<comment type="pathway">
    <text evidence="3 15">Amino-acid biosynthesis; L-threonine biosynthesis; L-threonine from L-aspartate: step 2/5.</text>
</comment>
<evidence type="ECO:0000256" key="10">
    <source>
        <dbReference type="ARBA" id="ARBA00022915"/>
    </source>
</evidence>
<dbReference type="Pfam" id="PF02774">
    <property type="entry name" value="Semialdhyde_dhC"/>
    <property type="match status" value="1"/>
</dbReference>
<feature type="binding site" evidence="15">
    <location>
        <position position="237"/>
    </location>
    <ligand>
        <name>substrate</name>
    </ligand>
</feature>
<dbReference type="UniPathway" id="UPA00050">
    <property type="reaction ID" value="UER00463"/>
</dbReference>
<keyword evidence="7 15" id="KW-0028">Amino-acid biosynthesis</keyword>
<evidence type="ECO:0000313" key="19">
    <source>
        <dbReference type="Proteomes" id="UP000016587"/>
    </source>
</evidence>
<organism evidence="18 19">
    <name type="scientific">Megalodesulfovibrio gigas (strain ATCC 19364 / DSM 1382 / NCIMB 9332 / VKM B-1759)</name>
    <name type="common">Desulfovibrio gigas</name>
    <dbReference type="NCBI Taxonomy" id="1121448"/>
    <lineage>
        <taxon>Bacteria</taxon>
        <taxon>Pseudomonadati</taxon>
        <taxon>Thermodesulfobacteriota</taxon>
        <taxon>Desulfovibrionia</taxon>
        <taxon>Desulfovibrionales</taxon>
        <taxon>Desulfovibrionaceae</taxon>
        <taxon>Megalodesulfovibrio</taxon>
    </lineage>
</organism>
<dbReference type="InterPro" id="IPR005986">
    <property type="entry name" value="Asp_semialdehyde_DH_beta"/>
</dbReference>
<dbReference type="STRING" id="1121448.DGI_0412"/>
<feature type="binding site" evidence="15">
    <location>
        <position position="317"/>
    </location>
    <ligand>
        <name>NADP(+)</name>
        <dbReference type="ChEBI" id="CHEBI:58349"/>
    </ligand>
</feature>
<dbReference type="RefSeq" id="WP_021758953.1">
    <property type="nucleotide sequence ID" value="NC_022444.1"/>
</dbReference>
<dbReference type="GO" id="GO:0019877">
    <property type="term" value="P:diaminopimelate biosynthetic process"/>
    <property type="evidence" value="ECO:0007669"/>
    <property type="project" value="UniProtKB-UniRule"/>
</dbReference>
<dbReference type="GO" id="GO:0046983">
    <property type="term" value="F:protein dimerization activity"/>
    <property type="evidence" value="ECO:0007669"/>
    <property type="project" value="InterPro"/>
</dbReference>
<protein>
    <recommendedName>
        <fullName evidence="6 15">Aspartate-semialdehyde dehydrogenase</fullName>
        <shortName evidence="15">ASA dehydrogenase</shortName>
        <shortName evidence="15">ASADH</shortName>
        <ecNumber evidence="6 15">1.2.1.11</ecNumber>
    </recommendedName>
    <alternativeName>
        <fullName evidence="15">Aspartate-beta-semialdehyde dehydrogenase</fullName>
    </alternativeName>
</protein>
<evidence type="ECO:0000256" key="5">
    <source>
        <dbReference type="ARBA" id="ARBA00011738"/>
    </source>
</evidence>
<comment type="pathway">
    <text evidence="1 15">Amino-acid biosynthesis; L-methionine biosynthesis via de novo pathway; L-homoserine from L-aspartate: step 2/3.</text>
</comment>
<evidence type="ECO:0000256" key="9">
    <source>
        <dbReference type="ARBA" id="ARBA00022857"/>
    </source>
</evidence>
<dbReference type="InterPro" id="IPR012280">
    <property type="entry name" value="Semialdhyde_DH_dimer_dom"/>
</dbReference>
<evidence type="ECO:0000256" key="6">
    <source>
        <dbReference type="ARBA" id="ARBA00013120"/>
    </source>
</evidence>
<evidence type="ECO:0000256" key="15">
    <source>
        <dbReference type="HAMAP-Rule" id="MF_02121"/>
    </source>
</evidence>
<dbReference type="CDD" id="cd02316">
    <property type="entry name" value="VcASADH2_like_N"/>
    <property type="match status" value="1"/>
</dbReference>
<dbReference type="InterPro" id="IPR036291">
    <property type="entry name" value="NAD(P)-bd_dom_sf"/>
</dbReference>
<dbReference type="UniPathway" id="UPA00034">
    <property type="reaction ID" value="UER00016"/>
</dbReference>
<evidence type="ECO:0000256" key="11">
    <source>
        <dbReference type="ARBA" id="ARBA00023002"/>
    </source>
</evidence>
<dbReference type="SUPFAM" id="SSF55347">
    <property type="entry name" value="Glyceraldehyde-3-phosphate dehydrogenase-like, C-terminal domain"/>
    <property type="match status" value="1"/>
</dbReference>
<dbReference type="eggNOG" id="COG0136">
    <property type="taxonomic scope" value="Bacteria"/>
</dbReference>
<keyword evidence="10 15" id="KW-0220">Diaminopimelate biosynthesis</keyword>
<sequence length="350" mass="37895">MGAQQFVVAVAGATGAVGREMLKILEERDFPASKVIALASSRSAGSTVPFKNTELLVEELTEASFQGVDIALFSAGGSTSEKFAPYAAAAGCVVVDNSSAWRMDDRCPLVVPEVNPDDLDWHNGIIANPNCSTIQMVVALKPLHDAATITRVVVSTYQAVSGTGQKAIEELERQVRGLMGGQEVENKVYPHRIAFNVLPQIDVFLENEYTKEEMKMVHETKKIMGDDSIRVTATAVRVPVFFGHSESVNIETAKKLTAKEARAVLAQAPGVRVLDNPGEKIYPMPINAGGMDDTYVGRIREDDTIENGLNLWVVADNLRKGAALNAVQIAETLAARGLVRVQDRNVFETK</sequence>
<dbReference type="SUPFAM" id="SSF51735">
    <property type="entry name" value="NAD(P)-binding Rossmann-fold domains"/>
    <property type="match status" value="1"/>
</dbReference>